<keyword evidence="3" id="KW-0507">mRNA processing</keyword>
<dbReference type="SUPFAM" id="SSF52833">
    <property type="entry name" value="Thioredoxin-like"/>
    <property type="match status" value="1"/>
</dbReference>
<protein>
    <submittedName>
        <fullName evidence="6">Mitosis protein DIM1</fullName>
    </submittedName>
</protein>
<evidence type="ECO:0000313" key="6">
    <source>
        <dbReference type="EMBL" id="TNJ29839.1"/>
    </source>
</evidence>
<comment type="similarity">
    <text evidence="2">Belongs to the DIM1 family.</text>
</comment>
<reference evidence="6 7" key="1">
    <citation type="submission" date="2019-05" db="EMBL/GenBank/DDBJ databases">
        <title>The compact genome of Giardia muris reveals important steps in the evolution of intestinal protozoan parasites.</title>
        <authorList>
            <person name="Xu F."/>
            <person name="Jimenez-Gonzalez A."/>
            <person name="Einarsson E."/>
            <person name="Astvaldsson A."/>
            <person name="Peirasmaki D."/>
            <person name="Eckmann L."/>
            <person name="Andersson J.O."/>
            <person name="Svard S.G."/>
            <person name="Jerlstrom-Hultqvist J."/>
        </authorList>
    </citation>
    <scope>NUCLEOTIDE SEQUENCE [LARGE SCALE GENOMIC DNA]</scope>
    <source>
        <strain evidence="6 7">Roberts-Thomson</strain>
    </source>
</reference>
<accession>A0A4Z1TBE0</accession>
<dbReference type="GO" id="GO:0005681">
    <property type="term" value="C:spliceosomal complex"/>
    <property type="evidence" value="ECO:0007669"/>
    <property type="project" value="TreeGrafter"/>
</dbReference>
<evidence type="ECO:0000256" key="4">
    <source>
        <dbReference type="ARBA" id="ARBA00023187"/>
    </source>
</evidence>
<name>A0A4Z1TBE0_GIAMU</name>
<keyword evidence="5" id="KW-0539">Nucleus</keyword>
<sequence length="134" mass="15005">MFCAPNHLSSSYAVDRAISDEGDRLVVILFGAEQSEPVGLVSSTMCRLARMAIMYTVNLEDVPDFVRLYGLTEPFAFMLFYRGARLQGDYGAGLMYKLTMVPDDEEFIAVIEAAYVAAHRGKMMFRSPLRLMEG</sequence>
<dbReference type="GO" id="GO:0000398">
    <property type="term" value="P:mRNA splicing, via spliceosome"/>
    <property type="evidence" value="ECO:0007669"/>
    <property type="project" value="InterPro"/>
</dbReference>
<proteinExistence type="inferred from homology"/>
<dbReference type="PANTHER" id="PTHR12052">
    <property type="entry name" value="THIOREDOXIN-LIKE PROTEN 4A, 4B"/>
    <property type="match status" value="1"/>
</dbReference>
<dbReference type="PANTHER" id="PTHR12052:SF5">
    <property type="entry name" value="THIOREDOXIN-LIKE PROTEIN 4A"/>
    <property type="match status" value="1"/>
</dbReference>
<comment type="caution">
    <text evidence="6">The sequence shown here is derived from an EMBL/GenBank/DDBJ whole genome shotgun (WGS) entry which is preliminary data.</text>
</comment>
<gene>
    <name evidence="6" type="ORF">GMRT_15514</name>
</gene>
<dbReference type="InterPro" id="IPR004123">
    <property type="entry name" value="Dim1"/>
</dbReference>
<organism evidence="6 7">
    <name type="scientific">Giardia muris</name>
    <dbReference type="NCBI Taxonomy" id="5742"/>
    <lineage>
        <taxon>Eukaryota</taxon>
        <taxon>Metamonada</taxon>
        <taxon>Diplomonadida</taxon>
        <taxon>Hexamitidae</taxon>
        <taxon>Giardiinae</taxon>
        <taxon>Giardia</taxon>
    </lineage>
</organism>
<dbReference type="Gene3D" id="3.40.30.10">
    <property type="entry name" value="Glutaredoxin"/>
    <property type="match status" value="1"/>
</dbReference>
<evidence type="ECO:0000256" key="5">
    <source>
        <dbReference type="ARBA" id="ARBA00023242"/>
    </source>
</evidence>
<dbReference type="GO" id="GO:0046540">
    <property type="term" value="C:U4/U6 x U5 tri-snRNP complex"/>
    <property type="evidence" value="ECO:0007669"/>
    <property type="project" value="InterPro"/>
</dbReference>
<keyword evidence="7" id="KW-1185">Reference proteome</keyword>
<evidence type="ECO:0000313" key="7">
    <source>
        <dbReference type="Proteomes" id="UP000315496"/>
    </source>
</evidence>
<dbReference type="Pfam" id="PF02966">
    <property type="entry name" value="DIM1"/>
    <property type="match status" value="1"/>
</dbReference>
<evidence type="ECO:0000256" key="1">
    <source>
        <dbReference type="ARBA" id="ARBA00004123"/>
    </source>
</evidence>
<dbReference type="GO" id="GO:0005682">
    <property type="term" value="C:U5 snRNP"/>
    <property type="evidence" value="ECO:0007669"/>
    <property type="project" value="TreeGrafter"/>
</dbReference>
<keyword evidence="4" id="KW-0508">mRNA splicing</keyword>
<dbReference type="Proteomes" id="UP000315496">
    <property type="component" value="Chromosome 1"/>
</dbReference>
<dbReference type="SMART" id="SM01410">
    <property type="entry name" value="DIM1"/>
    <property type="match status" value="1"/>
</dbReference>
<dbReference type="OrthoDB" id="147752at2759"/>
<evidence type="ECO:0000256" key="2">
    <source>
        <dbReference type="ARBA" id="ARBA00008241"/>
    </source>
</evidence>
<dbReference type="AlphaFoldDB" id="A0A4Z1TBE0"/>
<comment type="subcellular location">
    <subcellularLocation>
        <location evidence="1">Nucleus</location>
    </subcellularLocation>
</comment>
<evidence type="ECO:0000256" key="3">
    <source>
        <dbReference type="ARBA" id="ARBA00022664"/>
    </source>
</evidence>
<dbReference type="InterPro" id="IPR036249">
    <property type="entry name" value="Thioredoxin-like_sf"/>
</dbReference>
<dbReference type="EMBL" id="VDLU01000001">
    <property type="protein sequence ID" value="TNJ29839.1"/>
    <property type="molecule type" value="Genomic_DNA"/>
</dbReference>
<dbReference type="VEuPathDB" id="GiardiaDB:GMRT_15514"/>